<evidence type="ECO:0000256" key="1">
    <source>
        <dbReference type="ARBA" id="ARBA00004635"/>
    </source>
</evidence>
<keyword evidence="3" id="KW-0309">Germination</keyword>
<name>A0ABM9CV28_9BACL</name>
<gene>
    <name evidence="10" type="ORF">PAECIP111891_05790</name>
</gene>
<keyword evidence="6" id="KW-0564">Palmitate</keyword>
<dbReference type="InterPro" id="IPR008844">
    <property type="entry name" value="Spore_GerAC-like"/>
</dbReference>
<dbReference type="InterPro" id="IPR038501">
    <property type="entry name" value="Spore_GerAC_C_sf"/>
</dbReference>
<evidence type="ECO:0000256" key="6">
    <source>
        <dbReference type="ARBA" id="ARBA00023139"/>
    </source>
</evidence>
<dbReference type="NCBIfam" id="TIGR02887">
    <property type="entry name" value="spore_ger_x_C"/>
    <property type="match status" value="1"/>
</dbReference>
<dbReference type="EMBL" id="CAKMMW010000025">
    <property type="protein sequence ID" value="CAH1225309.1"/>
    <property type="molecule type" value="Genomic_DNA"/>
</dbReference>
<evidence type="ECO:0000256" key="5">
    <source>
        <dbReference type="ARBA" id="ARBA00023136"/>
    </source>
</evidence>
<comment type="subcellular location">
    <subcellularLocation>
        <location evidence="1">Membrane</location>
        <topology evidence="1">Lipid-anchor</topology>
    </subcellularLocation>
</comment>
<keyword evidence="7" id="KW-0449">Lipoprotein</keyword>
<evidence type="ECO:0000256" key="3">
    <source>
        <dbReference type="ARBA" id="ARBA00022544"/>
    </source>
</evidence>
<reference evidence="10" key="1">
    <citation type="submission" date="2022-01" db="EMBL/GenBank/DDBJ databases">
        <authorList>
            <person name="Criscuolo A."/>
        </authorList>
    </citation>
    <scope>NUCLEOTIDE SEQUENCE</scope>
    <source>
        <strain evidence="10">CIP111891</strain>
    </source>
</reference>
<evidence type="ECO:0000256" key="2">
    <source>
        <dbReference type="ARBA" id="ARBA00007886"/>
    </source>
</evidence>
<dbReference type="PANTHER" id="PTHR35789">
    <property type="entry name" value="SPORE GERMINATION PROTEIN B3"/>
    <property type="match status" value="1"/>
</dbReference>
<organism evidence="10 11">
    <name type="scientific">Paenibacillus allorhizoplanae</name>
    <dbReference type="NCBI Taxonomy" id="2905648"/>
    <lineage>
        <taxon>Bacteria</taxon>
        <taxon>Bacillati</taxon>
        <taxon>Bacillota</taxon>
        <taxon>Bacilli</taxon>
        <taxon>Bacillales</taxon>
        <taxon>Paenibacillaceae</taxon>
        <taxon>Paenibacillus</taxon>
    </lineage>
</organism>
<dbReference type="Proteomes" id="UP000838821">
    <property type="component" value="Unassembled WGS sequence"/>
</dbReference>
<dbReference type="Gene3D" id="3.30.300.210">
    <property type="entry name" value="Nutrient germinant receptor protein C, domain 3"/>
    <property type="match status" value="1"/>
</dbReference>
<comment type="caution">
    <text evidence="10">The sequence shown here is derived from an EMBL/GenBank/DDBJ whole genome shotgun (WGS) entry which is preliminary data.</text>
</comment>
<evidence type="ECO:0000256" key="4">
    <source>
        <dbReference type="ARBA" id="ARBA00022729"/>
    </source>
</evidence>
<accession>A0ABM9CV28</accession>
<evidence type="ECO:0008006" key="12">
    <source>
        <dbReference type="Google" id="ProtNLM"/>
    </source>
</evidence>
<feature type="domain" description="Spore germination protein N-terminal" evidence="9">
    <location>
        <begin position="24"/>
        <end position="189"/>
    </location>
</feature>
<evidence type="ECO:0000259" key="8">
    <source>
        <dbReference type="Pfam" id="PF05504"/>
    </source>
</evidence>
<comment type="similarity">
    <text evidence="2">Belongs to the GerABKC lipoprotein family.</text>
</comment>
<dbReference type="InterPro" id="IPR046953">
    <property type="entry name" value="Spore_GerAC-like_C"/>
</dbReference>
<keyword evidence="5" id="KW-0472">Membrane</keyword>
<sequence>MMKWRSILLTGAGLLCLTGCGKEVYIENQRFMVAEGIDFDEDKKLVIYTASPVFSREAKDKYKITSTTAETMRIGKKQLESQINGSFGPGKLQSILIGKKLLQQTNVLPYLDVFFRDPKNEINANMIVVDGPVKEVMYANMRDKGQLGIVIKQLIESTYKGRISVLTTLQKFHQEMMDSAITPSITEMRVEKDDLIISGTTLLHKDGTYATSLNNQESSLLLLLQRNTNNPIPLTFHISPELFHSEEELSYVSFNINKVNVNFKSKFEENHLTIDIQMKIQIDLMERMFTLDMEKQSKQLIQAVEDELKRECQDVIKKAQKHEVAPFGFGIYVRAHNYKNWKKVEGNWPKVLSEATVNVSPHVTIKSTGVSE</sequence>
<proteinExistence type="inferred from homology"/>
<evidence type="ECO:0000313" key="10">
    <source>
        <dbReference type="EMBL" id="CAH1225309.1"/>
    </source>
</evidence>
<keyword evidence="4" id="KW-0732">Signal</keyword>
<keyword evidence="11" id="KW-1185">Reference proteome</keyword>
<dbReference type="PANTHER" id="PTHR35789:SF1">
    <property type="entry name" value="SPORE GERMINATION PROTEIN B3"/>
    <property type="match status" value="1"/>
</dbReference>
<dbReference type="Pfam" id="PF25198">
    <property type="entry name" value="Spore_GerAC_N"/>
    <property type="match status" value="1"/>
</dbReference>
<feature type="domain" description="Spore germination GerAC-like C-terminal" evidence="8">
    <location>
        <begin position="198"/>
        <end position="369"/>
    </location>
</feature>
<dbReference type="InterPro" id="IPR057336">
    <property type="entry name" value="GerAC_N"/>
</dbReference>
<evidence type="ECO:0000256" key="7">
    <source>
        <dbReference type="ARBA" id="ARBA00023288"/>
    </source>
</evidence>
<protein>
    <recommendedName>
        <fullName evidence="12">Ger(X)C family spore germination protein</fullName>
    </recommendedName>
</protein>
<dbReference type="RefSeq" id="WP_236291914.1">
    <property type="nucleotide sequence ID" value="NZ_CAKMMW010000025.1"/>
</dbReference>
<evidence type="ECO:0000259" key="9">
    <source>
        <dbReference type="Pfam" id="PF25198"/>
    </source>
</evidence>
<dbReference type="Pfam" id="PF05504">
    <property type="entry name" value="Spore_GerAC"/>
    <property type="match status" value="1"/>
</dbReference>
<evidence type="ECO:0000313" key="11">
    <source>
        <dbReference type="Proteomes" id="UP000838821"/>
    </source>
</evidence>